<dbReference type="EC" id="1.1.1.21" evidence="8"/>
<dbReference type="RefSeq" id="XP_002427674.1">
    <property type="nucleotide sequence ID" value="XM_002427629.1"/>
</dbReference>
<dbReference type="AlphaFoldDB" id="E0VNI0"/>
<evidence type="ECO:0000313" key="10">
    <source>
        <dbReference type="Proteomes" id="UP000009046"/>
    </source>
</evidence>
<dbReference type="Proteomes" id="UP000009046">
    <property type="component" value="Unassembled WGS sequence"/>
</dbReference>
<evidence type="ECO:0000256" key="3">
    <source>
        <dbReference type="ARBA" id="ARBA00023002"/>
    </source>
</evidence>
<evidence type="ECO:0000256" key="4">
    <source>
        <dbReference type="PIRSR" id="PIRSR000097-1"/>
    </source>
</evidence>
<dbReference type="OMA" id="IGTGTRW"/>
<dbReference type="eggNOG" id="KOG1577">
    <property type="taxonomic scope" value="Eukaryota"/>
</dbReference>
<comment type="similarity">
    <text evidence="1">Belongs to the aldo/keto reductase family.</text>
</comment>
<dbReference type="Gene3D" id="3.20.20.100">
    <property type="entry name" value="NADP-dependent oxidoreductase domain"/>
    <property type="match status" value="1"/>
</dbReference>
<protein>
    <submittedName>
        <fullName evidence="8 9">Aldose reductase, putative</fullName>
        <ecNumber evidence="8">1.1.1.21</ecNumber>
    </submittedName>
</protein>
<dbReference type="InterPro" id="IPR020471">
    <property type="entry name" value="AKR"/>
</dbReference>
<dbReference type="PRINTS" id="PR00069">
    <property type="entry name" value="ALDKETRDTASE"/>
</dbReference>
<dbReference type="InterPro" id="IPR023210">
    <property type="entry name" value="NADP_OxRdtase_dom"/>
</dbReference>
<dbReference type="VEuPathDB" id="VectorBase:PHUM335210"/>
<reference evidence="8" key="1">
    <citation type="submission" date="2007-04" db="EMBL/GenBank/DDBJ databases">
        <title>Annotation of Pediculus humanus corporis strain USDA.</title>
        <authorList>
            <person name="Kirkness E."/>
            <person name="Hannick L."/>
            <person name="Hass B."/>
            <person name="Bruggner R."/>
            <person name="Lawson D."/>
            <person name="Bidwell S."/>
            <person name="Joardar V."/>
            <person name="Caler E."/>
            <person name="Walenz B."/>
            <person name="Inman J."/>
            <person name="Schobel S."/>
            <person name="Galinsky K."/>
            <person name="Amedeo P."/>
            <person name="Strausberg R."/>
        </authorList>
    </citation>
    <scope>NUCLEOTIDE SEQUENCE</scope>
    <source>
        <strain evidence="8">USDA</strain>
    </source>
</reference>
<proteinExistence type="inferred from homology"/>
<dbReference type="PROSITE" id="PS00798">
    <property type="entry name" value="ALDOKETO_REDUCTASE_1"/>
    <property type="match status" value="1"/>
</dbReference>
<keyword evidence="3 8" id="KW-0560">Oxidoreductase</keyword>
<sequence>MPSLLSPTTTLNNGQQIPIVGLGTWQLHGDEKTEFIKKAIDLGYRHFDTAWLYNSEKVIGDAIRQKIADGTVKREDLFITTKLWCSYAHPDLVVKACRKSLSNLGLDYLDLFLIHWPFVFKSIKEYFPRDLKGNLIITDDDYVTTWKEMEKCVELGLTKSIGVSNFNSVQIERLLESAKIKPVTNQIEAHPYLNQKKLIEFCHNRDIIITSYGPLGGMPSAAKPESKPMLENPIMVKIAREKNKTTAQISLRYLIQCGTIVIPKTSSPKRLLENLSVFDFTLTPEEMAEIDSINKNERIYKVPG</sequence>
<dbReference type="InterPro" id="IPR018170">
    <property type="entry name" value="Aldo/ket_reductase_CS"/>
</dbReference>
<organism>
    <name type="scientific">Pediculus humanus subsp. corporis</name>
    <name type="common">Body louse</name>
    <dbReference type="NCBI Taxonomy" id="121224"/>
    <lineage>
        <taxon>Eukaryota</taxon>
        <taxon>Metazoa</taxon>
        <taxon>Ecdysozoa</taxon>
        <taxon>Arthropoda</taxon>
        <taxon>Hexapoda</taxon>
        <taxon>Insecta</taxon>
        <taxon>Pterygota</taxon>
        <taxon>Neoptera</taxon>
        <taxon>Paraneoptera</taxon>
        <taxon>Psocodea</taxon>
        <taxon>Troctomorpha</taxon>
        <taxon>Phthiraptera</taxon>
        <taxon>Anoplura</taxon>
        <taxon>Pediculidae</taxon>
        <taxon>Pediculus</taxon>
    </lineage>
</organism>
<dbReference type="EnsemblMetazoa" id="PHUM335210-RA">
    <property type="protein sequence ID" value="PHUM335210-PA"/>
    <property type="gene ID" value="PHUM335210"/>
</dbReference>
<dbReference type="Pfam" id="PF00248">
    <property type="entry name" value="Aldo_ket_red"/>
    <property type="match status" value="1"/>
</dbReference>
<evidence type="ECO:0000256" key="1">
    <source>
        <dbReference type="ARBA" id="ARBA00007905"/>
    </source>
</evidence>
<evidence type="ECO:0000313" key="9">
    <source>
        <dbReference type="EnsemblMetazoa" id="PHUM335210-PA"/>
    </source>
</evidence>
<reference evidence="8" key="2">
    <citation type="submission" date="2007-04" db="EMBL/GenBank/DDBJ databases">
        <title>The genome of the human body louse.</title>
        <authorList>
            <consortium name="The Human Body Louse Genome Consortium"/>
            <person name="Kirkness E."/>
            <person name="Walenz B."/>
            <person name="Hass B."/>
            <person name="Bruggner R."/>
            <person name="Strausberg R."/>
        </authorList>
    </citation>
    <scope>NUCLEOTIDE SEQUENCE</scope>
    <source>
        <strain evidence="8">USDA</strain>
    </source>
</reference>
<dbReference type="HOGENOM" id="CLU_023205_0_0_1"/>
<feature type="domain" description="NADP-dependent oxidoreductase" evidence="7">
    <location>
        <begin position="20"/>
        <end position="294"/>
    </location>
</feature>
<reference evidence="9" key="3">
    <citation type="submission" date="2021-02" db="UniProtKB">
        <authorList>
            <consortium name="EnsemblMetazoa"/>
        </authorList>
    </citation>
    <scope>IDENTIFICATION</scope>
    <source>
        <strain evidence="9">USDA</strain>
    </source>
</reference>
<dbReference type="EMBL" id="AAZO01003902">
    <property type="status" value="NOT_ANNOTATED_CDS"/>
    <property type="molecule type" value="Genomic_DNA"/>
</dbReference>
<dbReference type="KEGG" id="phu:Phum_PHUM335210"/>
<dbReference type="PIRSF" id="PIRSF000097">
    <property type="entry name" value="AKR"/>
    <property type="match status" value="1"/>
</dbReference>
<dbReference type="FunFam" id="3.20.20.100:FF:000006">
    <property type="entry name" value="Aldo-keto reductase family 1 member A1"/>
    <property type="match status" value="1"/>
</dbReference>
<dbReference type="GeneID" id="8239281"/>
<keyword evidence="10" id="KW-1185">Reference proteome</keyword>
<dbReference type="SUPFAM" id="SSF51430">
    <property type="entry name" value="NAD(P)-linked oxidoreductase"/>
    <property type="match status" value="1"/>
</dbReference>
<dbReference type="InterPro" id="IPR036812">
    <property type="entry name" value="NAD(P)_OxRdtase_dom_sf"/>
</dbReference>
<feature type="active site" description="Proton donor" evidence="4">
    <location>
        <position position="53"/>
    </location>
</feature>
<evidence type="ECO:0000256" key="6">
    <source>
        <dbReference type="PIRSR" id="PIRSR000097-3"/>
    </source>
</evidence>
<dbReference type="EMBL" id="DS235339">
    <property type="protein sequence ID" value="EEB14936.1"/>
    <property type="molecule type" value="Genomic_DNA"/>
</dbReference>
<gene>
    <name evidence="9" type="primary">8239281</name>
    <name evidence="8" type="ORF">Phum_PHUM335210</name>
</gene>
<feature type="binding site" evidence="5">
    <location>
        <position position="115"/>
    </location>
    <ligand>
        <name>substrate</name>
    </ligand>
</feature>
<dbReference type="PANTHER" id="PTHR11732">
    <property type="entry name" value="ALDO/KETO REDUCTASE"/>
    <property type="match status" value="1"/>
</dbReference>
<evidence type="ECO:0000313" key="8">
    <source>
        <dbReference type="EMBL" id="EEB14936.1"/>
    </source>
</evidence>
<evidence type="ECO:0000256" key="5">
    <source>
        <dbReference type="PIRSR" id="PIRSR000097-2"/>
    </source>
</evidence>
<keyword evidence="2" id="KW-0521">NADP</keyword>
<dbReference type="PROSITE" id="PS00062">
    <property type="entry name" value="ALDOKETO_REDUCTASE_2"/>
    <property type="match status" value="1"/>
</dbReference>
<dbReference type="OrthoDB" id="416253at2759"/>
<dbReference type="PROSITE" id="PS00063">
    <property type="entry name" value="ALDOKETO_REDUCTASE_3"/>
    <property type="match status" value="1"/>
</dbReference>
<evidence type="ECO:0000256" key="2">
    <source>
        <dbReference type="ARBA" id="ARBA00022857"/>
    </source>
</evidence>
<dbReference type="STRING" id="121224.E0VNI0"/>
<dbReference type="InParanoid" id="E0VNI0"/>
<dbReference type="CTD" id="8239281"/>
<dbReference type="GO" id="GO:0016491">
    <property type="term" value="F:oxidoreductase activity"/>
    <property type="evidence" value="ECO:0007669"/>
    <property type="project" value="UniProtKB-KW"/>
</dbReference>
<accession>E0VNI0</accession>
<name>E0VNI0_PEDHC</name>
<evidence type="ECO:0000259" key="7">
    <source>
        <dbReference type="Pfam" id="PF00248"/>
    </source>
</evidence>
<feature type="site" description="Lowers pKa of active site Tyr" evidence="6">
    <location>
        <position position="82"/>
    </location>
</feature>